<dbReference type="PANTHER" id="PTHR28055:SF1">
    <property type="entry name" value="ALTERED INHERITANCE OF MITOCHONDRIA PROTEIN 41, MITOCHONDRIAL"/>
    <property type="match status" value="1"/>
</dbReference>
<proteinExistence type="predicted"/>
<protein>
    <submittedName>
        <fullName evidence="1">GatB/YqeY domain-containing protein</fullName>
    </submittedName>
</protein>
<dbReference type="AlphaFoldDB" id="A0A4Q1JK07"/>
<accession>A0A4Q1JK07</accession>
<dbReference type="Pfam" id="PF09424">
    <property type="entry name" value="YqeY"/>
    <property type="match status" value="1"/>
</dbReference>
<dbReference type="InterPro" id="IPR003789">
    <property type="entry name" value="Asn/Gln_tRNA_amidoTrase-B-like"/>
</dbReference>
<dbReference type="OrthoDB" id="9788127at2"/>
<dbReference type="Proteomes" id="UP000289703">
    <property type="component" value="Unassembled WGS sequence"/>
</dbReference>
<dbReference type="SUPFAM" id="SSF89095">
    <property type="entry name" value="GatB/YqeY motif"/>
    <property type="match status" value="1"/>
</dbReference>
<organism evidence="1 2">
    <name type="scientific">Ancylomarina salipaludis</name>
    <dbReference type="NCBI Taxonomy" id="2501299"/>
    <lineage>
        <taxon>Bacteria</taxon>
        <taxon>Pseudomonadati</taxon>
        <taxon>Bacteroidota</taxon>
        <taxon>Bacteroidia</taxon>
        <taxon>Marinilabiliales</taxon>
        <taxon>Marinifilaceae</taxon>
        <taxon>Ancylomarina</taxon>
    </lineage>
</organism>
<dbReference type="InterPro" id="IPR019004">
    <property type="entry name" value="YqeY/Aim41"/>
</dbReference>
<evidence type="ECO:0000313" key="2">
    <source>
        <dbReference type="Proteomes" id="UP000289703"/>
    </source>
</evidence>
<dbReference type="GO" id="GO:0016884">
    <property type="term" value="F:carbon-nitrogen ligase activity, with glutamine as amido-N-donor"/>
    <property type="evidence" value="ECO:0007669"/>
    <property type="project" value="InterPro"/>
</dbReference>
<evidence type="ECO:0000313" key="1">
    <source>
        <dbReference type="EMBL" id="RXQ89847.1"/>
    </source>
</evidence>
<keyword evidence="2" id="KW-1185">Reference proteome</keyword>
<dbReference type="InterPro" id="IPR042184">
    <property type="entry name" value="YqeY/Aim41_N"/>
</dbReference>
<reference evidence="1 2" key="1">
    <citation type="submission" date="2019-01" db="EMBL/GenBank/DDBJ databases">
        <title>Ancylomarina salipaludis sp. nov., isolated from a salt marsh.</title>
        <authorList>
            <person name="Yoon J.-H."/>
        </authorList>
    </citation>
    <scope>NUCLEOTIDE SEQUENCE [LARGE SCALE GENOMIC DNA]</scope>
    <source>
        <strain evidence="1 2">SHSM-M15</strain>
    </source>
</reference>
<dbReference type="RefSeq" id="WP_129255268.1">
    <property type="nucleotide sequence ID" value="NZ_SAXA01000014.1"/>
</dbReference>
<dbReference type="InterPro" id="IPR023168">
    <property type="entry name" value="GatB_Yqey_C_2"/>
</dbReference>
<dbReference type="PANTHER" id="PTHR28055">
    <property type="entry name" value="ALTERED INHERITANCE OF MITOCHONDRIA PROTEIN 41, MITOCHONDRIAL"/>
    <property type="match status" value="1"/>
</dbReference>
<sequence length="148" mass="16034">MTLLEQVNSDIKAAMKAKDKERLQALRAVKTAFTLEMTKTGSTEIADADALKIVQKLAKQRKDSADTYSEGGRQELADIELKEMAFIEAYLPAQISDEELTEIIKGLIEKTGASSIKDMGKVVGMASKELAGRADGKTIADKVKSLLA</sequence>
<name>A0A4Q1JK07_9BACT</name>
<dbReference type="EMBL" id="SAXA01000014">
    <property type="protein sequence ID" value="RXQ89847.1"/>
    <property type="molecule type" value="Genomic_DNA"/>
</dbReference>
<gene>
    <name evidence="1" type="ORF">EO244_13775</name>
</gene>
<dbReference type="Gene3D" id="1.10.1510.10">
    <property type="entry name" value="Uncharacterised protein YqeY/AIM41 PF09424, N-terminal domain"/>
    <property type="match status" value="1"/>
</dbReference>
<comment type="caution">
    <text evidence="1">The sequence shown here is derived from an EMBL/GenBank/DDBJ whole genome shotgun (WGS) entry which is preliminary data.</text>
</comment>
<dbReference type="Gene3D" id="1.10.10.410">
    <property type="match status" value="1"/>
</dbReference>